<accession>A0ABQ1MFI0</accession>
<keyword evidence="3" id="KW-0731">Sigma factor</keyword>
<dbReference type="PANTHER" id="PTHR43133">
    <property type="entry name" value="RNA POLYMERASE ECF-TYPE SIGMA FACTO"/>
    <property type="match status" value="1"/>
</dbReference>
<dbReference type="SUPFAM" id="SSF88946">
    <property type="entry name" value="Sigma2 domain of RNA polymerase sigma factors"/>
    <property type="match status" value="1"/>
</dbReference>
<protein>
    <submittedName>
        <fullName evidence="8">DNA-directed RNA polymerase sigma-70 factor</fullName>
    </submittedName>
</protein>
<dbReference type="Gene3D" id="1.10.1740.10">
    <property type="match status" value="1"/>
</dbReference>
<proteinExistence type="inferred from homology"/>
<dbReference type="InterPro" id="IPR007627">
    <property type="entry name" value="RNA_pol_sigma70_r2"/>
</dbReference>
<name>A0ABQ1MFI0_9SPHI</name>
<dbReference type="InterPro" id="IPR039425">
    <property type="entry name" value="RNA_pol_sigma-70-like"/>
</dbReference>
<keyword evidence="4" id="KW-0804">Transcription</keyword>
<feature type="transmembrane region" description="Helical" evidence="5">
    <location>
        <begin position="178"/>
        <end position="196"/>
    </location>
</feature>
<evidence type="ECO:0000256" key="2">
    <source>
        <dbReference type="ARBA" id="ARBA00023015"/>
    </source>
</evidence>
<dbReference type="NCBIfam" id="TIGR02937">
    <property type="entry name" value="sigma70-ECF"/>
    <property type="match status" value="1"/>
</dbReference>
<keyword evidence="8" id="KW-0240">DNA-directed RNA polymerase</keyword>
<dbReference type="Pfam" id="PF04542">
    <property type="entry name" value="Sigma70_r2"/>
    <property type="match status" value="1"/>
</dbReference>
<evidence type="ECO:0000256" key="1">
    <source>
        <dbReference type="ARBA" id="ARBA00010641"/>
    </source>
</evidence>
<comment type="caution">
    <text evidence="8">The sequence shown here is derived from an EMBL/GenBank/DDBJ whole genome shotgun (WGS) entry which is preliminary data.</text>
</comment>
<comment type="similarity">
    <text evidence="1">Belongs to the sigma-70 factor family. ECF subfamily.</text>
</comment>
<keyword evidence="5" id="KW-0812">Transmembrane</keyword>
<evidence type="ECO:0000313" key="9">
    <source>
        <dbReference type="Proteomes" id="UP000597338"/>
    </source>
</evidence>
<feature type="domain" description="RNA polymerase sigma factor 70 region 4 type 2" evidence="7">
    <location>
        <begin position="126"/>
        <end position="175"/>
    </location>
</feature>
<evidence type="ECO:0000256" key="4">
    <source>
        <dbReference type="ARBA" id="ARBA00023163"/>
    </source>
</evidence>
<dbReference type="EMBL" id="BMIK01000014">
    <property type="protein sequence ID" value="GGC39325.1"/>
    <property type="molecule type" value="Genomic_DNA"/>
</dbReference>
<keyword evidence="5" id="KW-1133">Transmembrane helix</keyword>
<keyword evidence="2" id="KW-0805">Transcription regulation</keyword>
<dbReference type="InterPro" id="IPR013249">
    <property type="entry name" value="RNA_pol_sigma70_r4_t2"/>
</dbReference>
<dbReference type="InterPro" id="IPR036388">
    <property type="entry name" value="WH-like_DNA-bd_sf"/>
</dbReference>
<dbReference type="InterPro" id="IPR013324">
    <property type="entry name" value="RNA_pol_sigma_r3/r4-like"/>
</dbReference>
<sequence length="197" mass="23356">MSRDVKKPDSDDNELLGRLKEGDAEAYTLLFNRYFEPLYRHAYHMLADRDAAYDIVQDVFAAFWDMRSELQVTSVRYYLYAAIRNGVLNEIRRSNRQEKRLEEFAAFLQTQEIPADFLVRLKQLEEEINLAITTLPPRMRQVFLLRRDEELSYAEVAERMNISKLTVKTQMNKALHLLWKRISVLFMTIIILIYLIG</sequence>
<reference evidence="9" key="1">
    <citation type="journal article" date="2019" name="Int. J. Syst. Evol. Microbiol.">
        <title>The Global Catalogue of Microorganisms (GCM) 10K type strain sequencing project: providing services to taxonomists for standard genome sequencing and annotation.</title>
        <authorList>
            <consortium name="The Broad Institute Genomics Platform"/>
            <consortium name="The Broad Institute Genome Sequencing Center for Infectious Disease"/>
            <person name="Wu L."/>
            <person name="Ma J."/>
        </authorList>
    </citation>
    <scope>NUCLEOTIDE SEQUENCE [LARGE SCALE GENOMIC DNA]</scope>
    <source>
        <strain evidence="9">CGMCC 1.15342</strain>
    </source>
</reference>
<keyword evidence="5" id="KW-0472">Membrane</keyword>
<dbReference type="InterPro" id="IPR014327">
    <property type="entry name" value="RNA_pol_sigma70_bacteroid"/>
</dbReference>
<evidence type="ECO:0000313" key="8">
    <source>
        <dbReference type="EMBL" id="GGC39325.1"/>
    </source>
</evidence>
<evidence type="ECO:0000259" key="6">
    <source>
        <dbReference type="Pfam" id="PF04542"/>
    </source>
</evidence>
<dbReference type="GO" id="GO:0000428">
    <property type="term" value="C:DNA-directed RNA polymerase complex"/>
    <property type="evidence" value="ECO:0007669"/>
    <property type="project" value="UniProtKB-KW"/>
</dbReference>
<feature type="domain" description="RNA polymerase sigma-70 region 2" evidence="6">
    <location>
        <begin position="30"/>
        <end position="96"/>
    </location>
</feature>
<gene>
    <name evidence="8" type="ORF">GCM10011386_34240</name>
</gene>
<dbReference type="NCBIfam" id="TIGR02985">
    <property type="entry name" value="Sig70_bacteroi1"/>
    <property type="match status" value="1"/>
</dbReference>
<dbReference type="Pfam" id="PF08281">
    <property type="entry name" value="Sigma70_r4_2"/>
    <property type="match status" value="1"/>
</dbReference>
<dbReference type="PANTHER" id="PTHR43133:SF46">
    <property type="entry name" value="RNA POLYMERASE SIGMA-70 FACTOR ECF SUBFAMILY"/>
    <property type="match status" value="1"/>
</dbReference>
<evidence type="ECO:0000259" key="7">
    <source>
        <dbReference type="Pfam" id="PF08281"/>
    </source>
</evidence>
<dbReference type="InterPro" id="IPR014284">
    <property type="entry name" value="RNA_pol_sigma-70_dom"/>
</dbReference>
<keyword evidence="9" id="KW-1185">Reference proteome</keyword>
<dbReference type="Proteomes" id="UP000597338">
    <property type="component" value="Unassembled WGS sequence"/>
</dbReference>
<dbReference type="CDD" id="cd06171">
    <property type="entry name" value="Sigma70_r4"/>
    <property type="match status" value="1"/>
</dbReference>
<evidence type="ECO:0000256" key="5">
    <source>
        <dbReference type="SAM" id="Phobius"/>
    </source>
</evidence>
<dbReference type="SUPFAM" id="SSF88659">
    <property type="entry name" value="Sigma3 and sigma4 domains of RNA polymerase sigma factors"/>
    <property type="match status" value="1"/>
</dbReference>
<organism evidence="8 9">
    <name type="scientific">Parapedobacter defluvii</name>
    <dbReference type="NCBI Taxonomy" id="2045106"/>
    <lineage>
        <taxon>Bacteria</taxon>
        <taxon>Pseudomonadati</taxon>
        <taxon>Bacteroidota</taxon>
        <taxon>Sphingobacteriia</taxon>
        <taxon>Sphingobacteriales</taxon>
        <taxon>Sphingobacteriaceae</taxon>
        <taxon>Parapedobacter</taxon>
    </lineage>
</organism>
<evidence type="ECO:0000256" key="3">
    <source>
        <dbReference type="ARBA" id="ARBA00023082"/>
    </source>
</evidence>
<dbReference type="Gene3D" id="1.10.10.10">
    <property type="entry name" value="Winged helix-like DNA-binding domain superfamily/Winged helix DNA-binding domain"/>
    <property type="match status" value="1"/>
</dbReference>
<dbReference type="InterPro" id="IPR013325">
    <property type="entry name" value="RNA_pol_sigma_r2"/>
</dbReference>